<feature type="transmembrane region" description="Helical" evidence="7">
    <location>
        <begin position="26"/>
        <end position="49"/>
    </location>
</feature>
<evidence type="ECO:0000313" key="10">
    <source>
        <dbReference type="Proteomes" id="UP000027238"/>
    </source>
</evidence>
<dbReference type="OrthoDB" id="3648173at2759"/>
<protein>
    <submittedName>
        <fullName evidence="9">Putative integral membrane protein</fullName>
    </submittedName>
</protein>
<dbReference type="eggNOG" id="ENOG502S025">
    <property type="taxonomic scope" value="Eukaryota"/>
</dbReference>
<gene>
    <name evidence="9" type="ORF">CSUB01_08328</name>
</gene>
<feature type="transmembrane region" description="Helical" evidence="7">
    <location>
        <begin position="103"/>
        <end position="127"/>
    </location>
</feature>
<dbReference type="PANTHER" id="PTHR33048">
    <property type="entry name" value="PTH11-LIKE INTEGRAL MEMBRANE PROTEIN (AFU_ORTHOLOGUE AFUA_5G11245)"/>
    <property type="match status" value="1"/>
</dbReference>
<dbReference type="STRING" id="1173701.A0A066XP79"/>
<evidence type="ECO:0000256" key="4">
    <source>
        <dbReference type="ARBA" id="ARBA00023136"/>
    </source>
</evidence>
<evidence type="ECO:0000256" key="2">
    <source>
        <dbReference type="ARBA" id="ARBA00022692"/>
    </source>
</evidence>
<comment type="subcellular location">
    <subcellularLocation>
        <location evidence="1">Membrane</location>
        <topology evidence="1">Multi-pass membrane protein</topology>
    </subcellularLocation>
</comment>
<dbReference type="AlphaFoldDB" id="A0A066XP79"/>
<dbReference type="EMBL" id="JMSE01000316">
    <property type="protein sequence ID" value="KDN70672.1"/>
    <property type="molecule type" value="Genomic_DNA"/>
</dbReference>
<keyword evidence="3 7" id="KW-1133">Transmembrane helix</keyword>
<name>A0A066XP79_COLSU</name>
<comment type="caution">
    <text evidence="9">The sequence shown here is derived from an EMBL/GenBank/DDBJ whole genome shotgun (WGS) entry which is preliminary data.</text>
</comment>
<feature type="transmembrane region" description="Helical" evidence="7">
    <location>
        <begin position="61"/>
        <end position="83"/>
    </location>
</feature>
<reference evidence="10" key="1">
    <citation type="journal article" date="2014" name="Genome Announc.">
        <title>Draft genome sequence of Colletotrichum sublineola, a destructive pathogen of cultivated sorghum.</title>
        <authorList>
            <person name="Baroncelli R."/>
            <person name="Sanz-Martin J.M."/>
            <person name="Rech G.E."/>
            <person name="Sukno S.A."/>
            <person name="Thon M.R."/>
        </authorList>
    </citation>
    <scope>NUCLEOTIDE SEQUENCE [LARGE SCALE GENOMIC DNA]</scope>
    <source>
        <strain evidence="10">TX430BB</strain>
    </source>
</reference>
<dbReference type="Pfam" id="PF20684">
    <property type="entry name" value="Fung_rhodopsin"/>
    <property type="match status" value="1"/>
</dbReference>
<evidence type="ECO:0000256" key="5">
    <source>
        <dbReference type="ARBA" id="ARBA00038359"/>
    </source>
</evidence>
<comment type="similarity">
    <text evidence="5">Belongs to the SAT4 family.</text>
</comment>
<accession>A0A066XP79</accession>
<dbReference type="HOGENOM" id="CLU_028200_28_0_1"/>
<evidence type="ECO:0000313" key="9">
    <source>
        <dbReference type="EMBL" id="KDN70672.1"/>
    </source>
</evidence>
<feature type="compositionally biased region" description="Polar residues" evidence="6">
    <location>
        <begin position="222"/>
        <end position="238"/>
    </location>
</feature>
<evidence type="ECO:0000256" key="6">
    <source>
        <dbReference type="SAM" id="MobiDB-lite"/>
    </source>
</evidence>
<dbReference type="Proteomes" id="UP000027238">
    <property type="component" value="Unassembled WGS sequence"/>
</dbReference>
<dbReference type="InterPro" id="IPR052337">
    <property type="entry name" value="SAT4-like"/>
</dbReference>
<dbReference type="OMA" id="LINTHYG"/>
<keyword evidence="2 7" id="KW-0812">Transmembrane</keyword>
<evidence type="ECO:0000256" key="7">
    <source>
        <dbReference type="SAM" id="Phobius"/>
    </source>
</evidence>
<evidence type="ECO:0000256" key="1">
    <source>
        <dbReference type="ARBA" id="ARBA00004141"/>
    </source>
</evidence>
<evidence type="ECO:0000259" key="8">
    <source>
        <dbReference type="Pfam" id="PF20684"/>
    </source>
</evidence>
<feature type="region of interest" description="Disordered" evidence="6">
    <location>
        <begin position="222"/>
        <end position="264"/>
    </location>
</feature>
<feature type="domain" description="Rhodopsin" evidence="8">
    <location>
        <begin position="4"/>
        <end position="202"/>
    </location>
</feature>
<keyword evidence="10" id="KW-1185">Reference proteome</keyword>
<evidence type="ECO:0000256" key="3">
    <source>
        <dbReference type="ARBA" id="ARBA00022989"/>
    </source>
</evidence>
<dbReference type="GO" id="GO:0016020">
    <property type="term" value="C:membrane"/>
    <property type="evidence" value="ECO:0007669"/>
    <property type="project" value="UniProtKB-SubCell"/>
</dbReference>
<organism evidence="9 10">
    <name type="scientific">Colletotrichum sublineola</name>
    <name type="common">Sorghum anthracnose fungus</name>
    <dbReference type="NCBI Taxonomy" id="1173701"/>
    <lineage>
        <taxon>Eukaryota</taxon>
        <taxon>Fungi</taxon>
        <taxon>Dikarya</taxon>
        <taxon>Ascomycota</taxon>
        <taxon>Pezizomycotina</taxon>
        <taxon>Sordariomycetes</taxon>
        <taxon>Hypocreomycetidae</taxon>
        <taxon>Glomerellales</taxon>
        <taxon>Glomerellaceae</taxon>
        <taxon>Colletotrichum</taxon>
        <taxon>Colletotrichum graminicola species complex</taxon>
    </lineage>
</organism>
<proteinExistence type="inferred from homology"/>
<feature type="transmembrane region" description="Helical" evidence="7">
    <location>
        <begin position="139"/>
        <end position="159"/>
    </location>
</feature>
<keyword evidence="4 7" id="KW-0472">Membrane</keyword>
<dbReference type="InterPro" id="IPR049326">
    <property type="entry name" value="Rhodopsin_dom_fungi"/>
</dbReference>
<dbReference type="PANTHER" id="PTHR33048:SF123">
    <property type="entry name" value="INTEGRAL MEMBRANE PROTEIN"/>
    <property type="match status" value="1"/>
</dbReference>
<sequence>MDNTHFGDGLHRATLSRERYFNTQELSIVASITYQAAIPTIKATFLLQYRRMFPLPIFQRLCDIFLAFVIAFGISQMVSVPLFCIPLRSLWDTTVPGQCIDRLLWWFIGSSVNLTTDVVIIAMPLPLLRNIQMPLRQKAMLLATFTLGFLTCAISVVRITTLRESNMEDATWDTVIAGVWSIIELSCAMICVCAPTFRPLLIRQKTRMKSPTWLRPEIEVSDNTSGFSQSDGGVLSQNRRSEARSGMQRAVDQADEEPARSSNVLSRSRLQLQLNNIPSLPFPPAALLTSSENSSLQSSPETMVPWTRFDIEEGVDFSNADMSEPELPTPLQPPPWRHTGITIRPEDDGYFRGVVWDASGQRRVLESSGSV</sequence>
<feature type="transmembrane region" description="Helical" evidence="7">
    <location>
        <begin position="179"/>
        <end position="201"/>
    </location>
</feature>